<comment type="caution">
    <text evidence="1">The sequence shown here is derived from an EMBL/GenBank/DDBJ whole genome shotgun (WGS) entry which is preliminary data.</text>
</comment>
<gene>
    <name evidence="1" type="ORF">RRF57_009420</name>
</gene>
<dbReference type="EMBL" id="JAWHQM010000035">
    <property type="protein sequence ID" value="KAK5633706.1"/>
    <property type="molecule type" value="Genomic_DNA"/>
</dbReference>
<dbReference type="Proteomes" id="UP001305414">
    <property type="component" value="Unassembled WGS sequence"/>
</dbReference>
<keyword evidence="2" id="KW-1185">Reference proteome</keyword>
<name>A0AAN7UVI6_9PEZI</name>
<reference evidence="1 2" key="1">
    <citation type="submission" date="2023-10" db="EMBL/GenBank/DDBJ databases">
        <title>Draft genome sequence of Xylaria bambusicola isolate GMP-LS, the root and basal stem rot pathogen of sugarcane in Indonesia.</title>
        <authorList>
            <person name="Selvaraj P."/>
            <person name="Muralishankar V."/>
            <person name="Muruganantham S."/>
            <person name="Sp S."/>
            <person name="Haryani S."/>
            <person name="Lau K.J.X."/>
            <person name="Naqvi N.I."/>
        </authorList>
    </citation>
    <scope>NUCLEOTIDE SEQUENCE [LARGE SCALE GENOMIC DNA]</scope>
    <source>
        <strain evidence="1">GMP-LS</strain>
    </source>
</reference>
<protein>
    <submittedName>
        <fullName evidence="1">Uncharacterized protein</fullName>
    </submittedName>
</protein>
<accession>A0AAN7UVI6</accession>
<organism evidence="1 2">
    <name type="scientific">Xylaria bambusicola</name>
    <dbReference type="NCBI Taxonomy" id="326684"/>
    <lineage>
        <taxon>Eukaryota</taxon>
        <taxon>Fungi</taxon>
        <taxon>Dikarya</taxon>
        <taxon>Ascomycota</taxon>
        <taxon>Pezizomycotina</taxon>
        <taxon>Sordariomycetes</taxon>
        <taxon>Xylariomycetidae</taxon>
        <taxon>Xylariales</taxon>
        <taxon>Xylariaceae</taxon>
        <taxon>Xylaria</taxon>
    </lineage>
</organism>
<sequence length="163" mass="17191">MADVITRAHAIPKGRVPIPNIPFKSLRRDDGGLTNGDDADVLREGIARNPAEGIGDVQRRLAHPDPVPHAALENEGQRIPGYQIHAAVSLAEALVHAAAEPAHAYDVPARRLLAGEIHGLGEVGGFLLSLTDDAAVRKVLAGLVGERVKIPYDGVEISLSGMT</sequence>
<evidence type="ECO:0000313" key="2">
    <source>
        <dbReference type="Proteomes" id="UP001305414"/>
    </source>
</evidence>
<dbReference type="AlphaFoldDB" id="A0AAN7UVI6"/>
<evidence type="ECO:0000313" key="1">
    <source>
        <dbReference type="EMBL" id="KAK5633706.1"/>
    </source>
</evidence>
<proteinExistence type="predicted"/>